<protein>
    <submittedName>
        <fullName evidence="1">Uncharacterized protein</fullName>
    </submittedName>
</protein>
<reference evidence="1 2" key="1">
    <citation type="submission" date="2017-10" db="EMBL/GenBank/DDBJ databases">
        <title>Extensive intraspecific genome diversity in a model arbuscular mycorrhizal fungus.</title>
        <authorList>
            <person name="Chen E.C.H."/>
            <person name="Morin E."/>
            <person name="Baudet D."/>
            <person name="Noel J."/>
            <person name="Ndikumana S."/>
            <person name="Charron P."/>
            <person name="St-Onge C."/>
            <person name="Giorgi J."/>
            <person name="Grigoriev I.V."/>
            <person name="Roux C."/>
            <person name="Martin F.M."/>
            <person name="Corradi N."/>
        </authorList>
    </citation>
    <scope>NUCLEOTIDE SEQUENCE [LARGE SCALE GENOMIC DNA]</scope>
    <source>
        <strain evidence="1 2">A1</strain>
    </source>
</reference>
<dbReference type="AlphaFoldDB" id="A0A2N0QPV6"/>
<dbReference type="Proteomes" id="UP000232688">
    <property type="component" value="Unassembled WGS sequence"/>
</dbReference>
<accession>A0A2N0QPV6</accession>
<dbReference type="VEuPathDB" id="FungiDB:RhiirA1_480058"/>
<reference evidence="1 2" key="2">
    <citation type="submission" date="2017-10" db="EMBL/GenBank/DDBJ databases">
        <title>Genome analyses suggest a sexual origin of heterokaryosis in a supposedly ancient asexual fungus.</title>
        <authorList>
            <person name="Corradi N."/>
            <person name="Sedzielewska K."/>
            <person name="Noel J."/>
            <person name="Charron P."/>
            <person name="Farinelli L."/>
            <person name="Marton T."/>
            <person name="Kruger M."/>
            <person name="Pelin A."/>
            <person name="Brachmann A."/>
            <person name="Corradi N."/>
        </authorList>
    </citation>
    <scope>NUCLEOTIDE SEQUENCE [LARGE SCALE GENOMIC DNA]</scope>
    <source>
        <strain evidence="1 2">A1</strain>
    </source>
</reference>
<dbReference type="EMBL" id="LLXH01004701">
    <property type="protein sequence ID" value="PKC53087.1"/>
    <property type="molecule type" value="Genomic_DNA"/>
</dbReference>
<sequence>MLKEKFGLIQKYLKSPMLILIELNITGNKLAKLVFIVKKEKEHIPCITIDKMKSDLNVSYTKI</sequence>
<name>A0A2N0QPV6_9GLOM</name>
<organism evidence="1 2">
    <name type="scientific">Rhizophagus irregularis</name>
    <dbReference type="NCBI Taxonomy" id="588596"/>
    <lineage>
        <taxon>Eukaryota</taxon>
        <taxon>Fungi</taxon>
        <taxon>Fungi incertae sedis</taxon>
        <taxon>Mucoromycota</taxon>
        <taxon>Glomeromycotina</taxon>
        <taxon>Glomeromycetes</taxon>
        <taxon>Glomerales</taxon>
        <taxon>Glomeraceae</taxon>
        <taxon>Rhizophagus</taxon>
    </lineage>
</organism>
<proteinExistence type="predicted"/>
<comment type="caution">
    <text evidence="1">The sequence shown here is derived from an EMBL/GenBank/DDBJ whole genome shotgun (WGS) entry which is preliminary data.</text>
</comment>
<gene>
    <name evidence="1" type="ORF">RhiirA1_480058</name>
</gene>
<evidence type="ECO:0000313" key="1">
    <source>
        <dbReference type="EMBL" id="PKC53087.1"/>
    </source>
</evidence>
<evidence type="ECO:0000313" key="2">
    <source>
        <dbReference type="Proteomes" id="UP000232688"/>
    </source>
</evidence>